<dbReference type="OMA" id="CHFRILW"/>
<proteinExistence type="predicted"/>
<reference evidence="3" key="2">
    <citation type="submission" date="2021-05" db="UniProtKB">
        <authorList>
            <consortium name="EnsemblPlants"/>
        </authorList>
    </citation>
    <scope>IDENTIFICATION</scope>
    <source>
        <strain evidence="3">subsp. malaccensis</strain>
    </source>
</reference>
<sequence>MKLLIDSPAAEDGLLLIDEFVWFGNVENGDNLQSRLVAEAQSNQGNPIPLVIVRQGALMNITVAPRPWHGPGSLGCHFRILWLSSCDDELVIFI</sequence>
<reference evidence="2" key="1">
    <citation type="submission" date="2021-03" db="EMBL/GenBank/DDBJ databases">
        <authorList>
            <consortium name="Genoscope - CEA"/>
            <person name="William W."/>
        </authorList>
    </citation>
    <scope>NUCLEOTIDE SEQUENCE</scope>
    <source>
        <strain evidence="2">Doubled-haploid Pahang</strain>
    </source>
</reference>
<dbReference type="InterPro" id="IPR035269">
    <property type="entry name" value="PSMD9"/>
</dbReference>
<dbReference type="GO" id="GO:0070682">
    <property type="term" value="P:proteasome regulatory particle assembly"/>
    <property type="evidence" value="ECO:0000318"/>
    <property type="project" value="GO_Central"/>
</dbReference>
<evidence type="ECO:0000313" key="3">
    <source>
        <dbReference type="EnsemblPlants" id="Ma09_p12940.1"/>
    </source>
</evidence>
<dbReference type="InParanoid" id="A0A804KJ05"/>
<protein>
    <submittedName>
        <fullName evidence="2">(wild Malaysian banana) hypothetical protein</fullName>
    </submittedName>
</protein>
<dbReference type="SUPFAM" id="SSF50156">
    <property type="entry name" value="PDZ domain-like"/>
    <property type="match status" value="1"/>
</dbReference>
<name>A0A804KJ05_MUSAM</name>
<dbReference type="PANTHER" id="PTHR12651">
    <property type="entry name" value="26S PROTEASOME NON-ATPASE REGULATORY SUBUNIT 9"/>
    <property type="match status" value="1"/>
</dbReference>
<dbReference type="GO" id="GO:0005737">
    <property type="term" value="C:cytoplasm"/>
    <property type="evidence" value="ECO:0000318"/>
    <property type="project" value="GO_Central"/>
</dbReference>
<dbReference type="PANTHER" id="PTHR12651:SF1">
    <property type="entry name" value="26S PROTEASOME NON-ATPASE REGULATORY SUBUNIT 9"/>
    <property type="match status" value="1"/>
</dbReference>
<dbReference type="Gene3D" id="2.30.42.10">
    <property type="match status" value="1"/>
</dbReference>
<organism evidence="3 4">
    <name type="scientific">Musa acuminata subsp. malaccensis</name>
    <name type="common">Wild banana</name>
    <name type="synonym">Musa malaccensis</name>
    <dbReference type="NCBI Taxonomy" id="214687"/>
    <lineage>
        <taxon>Eukaryota</taxon>
        <taxon>Viridiplantae</taxon>
        <taxon>Streptophyta</taxon>
        <taxon>Embryophyta</taxon>
        <taxon>Tracheophyta</taxon>
        <taxon>Spermatophyta</taxon>
        <taxon>Magnoliopsida</taxon>
        <taxon>Liliopsida</taxon>
        <taxon>Zingiberales</taxon>
        <taxon>Musaceae</taxon>
        <taxon>Musa</taxon>
    </lineage>
</organism>
<dbReference type="GO" id="GO:0005634">
    <property type="term" value="C:nucleus"/>
    <property type="evidence" value="ECO:0000318"/>
    <property type="project" value="GO_Central"/>
</dbReference>
<dbReference type="Proteomes" id="UP000012960">
    <property type="component" value="Unplaced"/>
</dbReference>
<dbReference type="InterPro" id="IPR036034">
    <property type="entry name" value="PDZ_sf"/>
</dbReference>
<dbReference type="Gramene" id="Ma09_t12940.1">
    <property type="protein sequence ID" value="Ma09_p12940.1"/>
    <property type="gene ID" value="Ma09_g12940"/>
</dbReference>
<dbReference type="EMBL" id="HG996474">
    <property type="protein sequence ID" value="CAG1835025.1"/>
    <property type="molecule type" value="Genomic_DNA"/>
</dbReference>
<gene>
    <name evidence="2" type="ORF">GSMUA_231300.1</name>
</gene>
<evidence type="ECO:0000256" key="1">
    <source>
        <dbReference type="ARBA" id="ARBA00023186"/>
    </source>
</evidence>
<dbReference type="AlphaFoldDB" id="A0A804KJ05"/>
<evidence type="ECO:0000313" key="2">
    <source>
        <dbReference type="EMBL" id="CAG1835025.1"/>
    </source>
</evidence>
<dbReference type="EnsemblPlants" id="Ma09_t12940.1">
    <property type="protein sequence ID" value="Ma09_p12940.1"/>
    <property type="gene ID" value="Ma09_g12940"/>
</dbReference>
<accession>A0A804KJ05</accession>
<keyword evidence="4" id="KW-1185">Reference proteome</keyword>
<evidence type="ECO:0000313" key="4">
    <source>
        <dbReference type="Proteomes" id="UP000012960"/>
    </source>
</evidence>
<dbReference type="FunFam" id="2.30.42.10:FF:000107">
    <property type="entry name" value="26S proteasome non-ATPase regulatory subunit 9"/>
    <property type="match status" value="1"/>
</dbReference>
<keyword evidence="1" id="KW-0143">Chaperone</keyword>